<dbReference type="PANTHER" id="PTHR30015:SF6">
    <property type="entry name" value="SLL1429 PROTEIN"/>
    <property type="match status" value="1"/>
</dbReference>
<dbReference type="InterPro" id="IPR011856">
    <property type="entry name" value="tRNA_endonuc-like_dom_sf"/>
</dbReference>
<feature type="transmembrane region" description="Helical" evidence="1">
    <location>
        <begin position="170"/>
        <end position="189"/>
    </location>
</feature>
<keyword evidence="3" id="KW-0378">Hydrolase</keyword>
<evidence type="ECO:0000313" key="4">
    <source>
        <dbReference type="Proteomes" id="UP001299235"/>
    </source>
</evidence>
<evidence type="ECO:0000256" key="1">
    <source>
        <dbReference type="SAM" id="Phobius"/>
    </source>
</evidence>
<keyword evidence="3" id="KW-0255">Endonuclease</keyword>
<dbReference type="InterPro" id="IPR052906">
    <property type="entry name" value="Type_IV_Methyl-Rstrct_Enzyme"/>
</dbReference>
<accession>A0ABS8EZD7</accession>
<feature type="transmembrane region" description="Helical" evidence="1">
    <location>
        <begin position="195"/>
        <end position="215"/>
    </location>
</feature>
<dbReference type="InterPro" id="IPR007560">
    <property type="entry name" value="Restrct_endonuc_IV_Mrr"/>
</dbReference>
<keyword evidence="1" id="KW-1133">Transmembrane helix</keyword>
<sequence>MDGYQYEHHCAKLLKQRGFRDVAVTKSSGDQGIDVIAYNENVKYGIQCKYYSYPVGNQAVQQAYAGAKFYDCNVAVVMTNSTFTEPAKELAQKLGVQLWEKSYIPNGNGSLYKIIRAINVIFLLVSIFGFWLMKGSEHSATTTYNYFNIIVLTVASVIGLLYYRSLVASVFVSLLYLIFAISQIIFSVVHSNFSTYEIVTCIPAILYMIHTVRLLSEPLSEEEKKIIANKNKPEKTPTIETDKLELNRKIQDNLYHLGDLYIPILNEKLHSVVTLKNALQTENGYLFVYISDKPISFDLSAIETEFNINLQDYYQIRPISNTEFQILQREK</sequence>
<evidence type="ECO:0000259" key="2">
    <source>
        <dbReference type="Pfam" id="PF04471"/>
    </source>
</evidence>
<dbReference type="RefSeq" id="WP_248836129.1">
    <property type="nucleotide sequence ID" value="NZ_JAJEQE010000084.1"/>
</dbReference>
<keyword evidence="4" id="KW-1185">Reference proteome</keyword>
<dbReference type="SUPFAM" id="SSF52980">
    <property type="entry name" value="Restriction endonuclease-like"/>
    <property type="match status" value="1"/>
</dbReference>
<dbReference type="Proteomes" id="UP001299235">
    <property type="component" value="Unassembled WGS sequence"/>
</dbReference>
<protein>
    <submittedName>
        <fullName evidence="3">Restriction endonuclease</fullName>
        <ecNumber evidence="3">3.1.21.-</ecNumber>
    </submittedName>
</protein>
<dbReference type="EMBL" id="JAJEQE010000084">
    <property type="protein sequence ID" value="MCC2150457.1"/>
    <property type="molecule type" value="Genomic_DNA"/>
</dbReference>
<name>A0ABS8EZD7_9FIRM</name>
<evidence type="ECO:0000313" key="3">
    <source>
        <dbReference type="EMBL" id="MCC2150457.1"/>
    </source>
</evidence>
<keyword evidence="1" id="KW-0472">Membrane</keyword>
<dbReference type="Gene3D" id="3.40.1350.10">
    <property type="match status" value="1"/>
</dbReference>
<feature type="domain" description="Restriction endonuclease type IV Mrr" evidence="2">
    <location>
        <begin position="1"/>
        <end position="101"/>
    </location>
</feature>
<feature type="transmembrane region" description="Helical" evidence="1">
    <location>
        <begin position="114"/>
        <end position="133"/>
    </location>
</feature>
<keyword evidence="1" id="KW-0812">Transmembrane</keyword>
<reference evidence="3 4" key="1">
    <citation type="submission" date="2021-10" db="EMBL/GenBank/DDBJ databases">
        <title>Anaerobic single-cell dispensing facilitates the cultivation of human gut bacteria.</title>
        <authorList>
            <person name="Afrizal A."/>
        </authorList>
    </citation>
    <scope>NUCLEOTIDE SEQUENCE [LARGE SCALE GENOMIC DNA]</scope>
    <source>
        <strain evidence="3 4">CLA-AA-H246</strain>
    </source>
</reference>
<feature type="transmembrane region" description="Helical" evidence="1">
    <location>
        <begin position="145"/>
        <end position="163"/>
    </location>
</feature>
<dbReference type="PANTHER" id="PTHR30015">
    <property type="entry name" value="MRR RESTRICTION SYSTEM PROTEIN"/>
    <property type="match status" value="1"/>
</dbReference>
<keyword evidence="3" id="KW-0540">Nuclease</keyword>
<dbReference type="InterPro" id="IPR011335">
    <property type="entry name" value="Restrct_endonuc-II-like"/>
</dbReference>
<dbReference type="GO" id="GO:0004519">
    <property type="term" value="F:endonuclease activity"/>
    <property type="evidence" value="ECO:0007669"/>
    <property type="project" value="UniProtKB-KW"/>
</dbReference>
<proteinExistence type="predicted"/>
<gene>
    <name evidence="3" type="ORF">LKD42_14610</name>
</gene>
<dbReference type="Pfam" id="PF04471">
    <property type="entry name" value="Mrr_cat"/>
    <property type="match status" value="1"/>
</dbReference>
<dbReference type="GO" id="GO:0016787">
    <property type="term" value="F:hydrolase activity"/>
    <property type="evidence" value="ECO:0007669"/>
    <property type="project" value="UniProtKB-KW"/>
</dbReference>
<dbReference type="EC" id="3.1.21.-" evidence="3"/>
<comment type="caution">
    <text evidence="3">The sequence shown here is derived from an EMBL/GenBank/DDBJ whole genome shotgun (WGS) entry which is preliminary data.</text>
</comment>
<organism evidence="3 4">
    <name type="scientific">Hominisplanchenecus faecis</name>
    <dbReference type="NCBI Taxonomy" id="2885351"/>
    <lineage>
        <taxon>Bacteria</taxon>
        <taxon>Bacillati</taxon>
        <taxon>Bacillota</taxon>
        <taxon>Clostridia</taxon>
        <taxon>Lachnospirales</taxon>
        <taxon>Lachnospiraceae</taxon>
        <taxon>Hominisplanchenecus</taxon>
    </lineage>
</organism>